<dbReference type="EnsemblPlants" id="Bra008195.1">
    <property type="protein sequence ID" value="Bra008195.1-P"/>
    <property type="gene ID" value="Bra008195"/>
</dbReference>
<dbReference type="AlphaFoldDB" id="M4CVE8"/>
<reference evidence="1" key="3">
    <citation type="submission" date="2023-03" db="UniProtKB">
        <authorList>
            <consortium name="EnsemblPlants"/>
        </authorList>
    </citation>
    <scope>IDENTIFICATION</scope>
    <source>
        <strain evidence="1">cv. Chiifu-401-42</strain>
    </source>
</reference>
<dbReference type="Gramene" id="Bra008195.1">
    <property type="protein sequence ID" value="Bra008195.1-P"/>
    <property type="gene ID" value="Bra008195"/>
</dbReference>
<reference evidence="1 2" key="1">
    <citation type="journal article" date="2011" name="Nat. Genet.">
        <title>The genome of the mesopolyploid crop species Brassica rapa.</title>
        <authorList>
            <consortium name="Brassica rapa Genome Sequencing Project Consortium"/>
            <person name="Wang X."/>
            <person name="Wang H."/>
            <person name="Wang J."/>
            <person name="Sun R."/>
            <person name="Wu J."/>
            <person name="Liu S."/>
            <person name="Bai Y."/>
            <person name="Mun J.H."/>
            <person name="Bancroft I."/>
            <person name="Cheng F."/>
            <person name="Huang S."/>
            <person name="Li X."/>
            <person name="Hua W."/>
            <person name="Wang J."/>
            <person name="Wang X."/>
            <person name="Freeling M."/>
            <person name="Pires J.C."/>
            <person name="Paterson A.H."/>
            <person name="Chalhoub B."/>
            <person name="Wang B."/>
            <person name="Hayward A."/>
            <person name="Sharpe A.G."/>
            <person name="Park B.S."/>
            <person name="Weisshaar B."/>
            <person name="Liu B."/>
            <person name="Li B."/>
            <person name="Liu B."/>
            <person name="Tong C."/>
            <person name="Song C."/>
            <person name="Duran C."/>
            <person name="Peng C."/>
            <person name="Geng C."/>
            <person name="Koh C."/>
            <person name="Lin C."/>
            <person name="Edwards D."/>
            <person name="Mu D."/>
            <person name="Shen D."/>
            <person name="Soumpourou E."/>
            <person name="Li F."/>
            <person name="Fraser F."/>
            <person name="Conant G."/>
            <person name="Lassalle G."/>
            <person name="King G.J."/>
            <person name="Bonnema G."/>
            <person name="Tang H."/>
            <person name="Wang H."/>
            <person name="Belcram H."/>
            <person name="Zhou H."/>
            <person name="Hirakawa H."/>
            <person name="Abe H."/>
            <person name="Guo H."/>
            <person name="Wang H."/>
            <person name="Jin H."/>
            <person name="Parkin I.A."/>
            <person name="Batley J."/>
            <person name="Kim J.S."/>
            <person name="Just J."/>
            <person name="Li J."/>
            <person name="Xu J."/>
            <person name="Deng J."/>
            <person name="Kim J.A."/>
            <person name="Li J."/>
            <person name="Yu J."/>
            <person name="Meng J."/>
            <person name="Wang J."/>
            <person name="Min J."/>
            <person name="Poulain J."/>
            <person name="Wang J."/>
            <person name="Hatakeyama K."/>
            <person name="Wu K."/>
            <person name="Wang L."/>
            <person name="Fang L."/>
            <person name="Trick M."/>
            <person name="Links M.G."/>
            <person name="Zhao M."/>
            <person name="Jin M."/>
            <person name="Ramchiary N."/>
            <person name="Drou N."/>
            <person name="Berkman P.J."/>
            <person name="Cai Q."/>
            <person name="Huang Q."/>
            <person name="Li R."/>
            <person name="Tabata S."/>
            <person name="Cheng S."/>
            <person name="Zhang S."/>
            <person name="Zhang S."/>
            <person name="Huang S."/>
            <person name="Sato S."/>
            <person name="Sun S."/>
            <person name="Kwon S.J."/>
            <person name="Choi S.R."/>
            <person name="Lee T.H."/>
            <person name="Fan W."/>
            <person name="Zhao X."/>
            <person name="Tan X."/>
            <person name="Xu X."/>
            <person name="Wang Y."/>
            <person name="Qiu Y."/>
            <person name="Yin Y."/>
            <person name="Li Y."/>
            <person name="Du Y."/>
            <person name="Liao Y."/>
            <person name="Lim Y."/>
            <person name="Narusaka Y."/>
            <person name="Wang Y."/>
            <person name="Wang Z."/>
            <person name="Li Z."/>
            <person name="Wang Z."/>
            <person name="Xiong Z."/>
            <person name="Zhang Z."/>
        </authorList>
    </citation>
    <scope>NUCLEOTIDE SEQUENCE [LARGE SCALE GENOMIC DNA]</scope>
    <source>
        <strain evidence="1 2">cv. Chiifu-401-42</strain>
    </source>
</reference>
<keyword evidence="2" id="KW-1185">Reference proteome</keyword>
<reference evidence="1 2" key="2">
    <citation type="journal article" date="2018" name="Hortic Res">
        <title>Improved Brassica rapa reference genome by single-molecule sequencing and chromosome conformation capture technologies.</title>
        <authorList>
            <person name="Zhang L."/>
            <person name="Cai X."/>
            <person name="Wu J."/>
            <person name="Liu M."/>
            <person name="Grob S."/>
            <person name="Cheng F."/>
            <person name="Liang J."/>
            <person name="Cai C."/>
            <person name="Liu Z."/>
            <person name="Liu B."/>
            <person name="Wang F."/>
            <person name="Li S."/>
            <person name="Liu F."/>
            <person name="Li X."/>
            <person name="Cheng L."/>
            <person name="Yang W."/>
            <person name="Li M.H."/>
            <person name="Grossniklaus U."/>
            <person name="Zheng H."/>
            <person name="Wang X."/>
        </authorList>
    </citation>
    <scope>NUCLEOTIDE SEQUENCE [LARGE SCALE GENOMIC DNA]</scope>
    <source>
        <strain evidence="1 2">cv. Chiifu-401-42</strain>
    </source>
</reference>
<sequence length="142" mass="15411">MRVGDFVRPPIRYGDRLPVRRDLSRQPSASSGMVSRLSTLGLIFPQDICFISTVLGAFGFGSSVLNRASFSLWTLGDFGISVEVLLCRRCVNSLLSAAAVLTTGSCFRCISGGTRRLELLSVTFRSAMIGGFLTLGHVFLTR</sequence>
<dbReference type="InParanoid" id="M4CVE8"/>
<evidence type="ECO:0000313" key="1">
    <source>
        <dbReference type="EnsemblPlants" id="Bra008195.1-P"/>
    </source>
</evidence>
<name>M4CVE8_BRACM</name>
<proteinExistence type="predicted"/>
<organism evidence="1 2">
    <name type="scientific">Brassica campestris</name>
    <name type="common">Field mustard</name>
    <dbReference type="NCBI Taxonomy" id="3711"/>
    <lineage>
        <taxon>Eukaryota</taxon>
        <taxon>Viridiplantae</taxon>
        <taxon>Streptophyta</taxon>
        <taxon>Embryophyta</taxon>
        <taxon>Tracheophyta</taxon>
        <taxon>Spermatophyta</taxon>
        <taxon>Magnoliopsida</taxon>
        <taxon>eudicotyledons</taxon>
        <taxon>Gunneridae</taxon>
        <taxon>Pentapetalae</taxon>
        <taxon>rosids</taxon>
        <taxon>malvids</taxon>
        <taxon>Brassicales</taxon>
        <taxon>Brassicaceae</taxon>
        <taxon>Brassiceae</taxon>
        <taxon>Brassica</taxon>
    </lineage>
</organism>
<dbReference type="Proteomes" id="UP000011750">
    <property type="component" value="Chromosome A02"/>
</dbReference>
<dbReference type="HOGENOM" id="CLU_1818528_0_0_1"/>
<evidence type="ECO:0000313" key="2">
    <source>
        <dbReference type="Proteomes" id="UP000011750"/>
    </source>
</evidence>
<protein>
    <submittedName>
        <fullName evidence="1">Uncharacterized protein</fullName>
    </submittedName>
</protein>
<accession>M4CVE8</accession>